<keyword evidence="3" id="KW-1185">Reference proteome</keyword>
<dbReference type="Gene3D" id="3.40.50.1820">
    <property type="entry name" value="alpha/beta hydrolase"/>
    <property type="match status" value="1"/>
</dbReference>
<evidence type="ECO:0000313" key="3">
    <source>
        <dbReference type="Proteomes" id="UP001337655"/>
    </source>
</evidence>
<dbReference type="GeneID" id="89931112"/>
<name>A0AAV9NXH6_9PEZI</name>
<dbReference type="InterPro" id="IPR029058">
    <property type="entry name" value="AB_hydrolase_fold"/>
</dbReference>
<proteinExistence type="predicted"/>
<feature type="compositionally biased region" description="Polar residues" evidence="1">
    <location>
        <begin position="271"/>
        <end position="282"/>
    </location>
</feature>
<evidence type="ECO:0000256" key="1">
    <source>
        <dbReference type="SAM" id="MobiDB-lite"/>
    </source>
</evidence>
<reference evidence="2 3" key="1">
    <citation type="submission" date="2023-08" db="EMBL/GenBank/DDBJ databases">
        <title>Black Yeasts Isolated from many extreme environments.</title>
        <authorList>
            <person name="Coleine C."/>
            <person name="Stajich J.E."/>
            <person name="Selbmann L."/>
        </authorList>
    </citation>
    <scope>NUCLEOTIDE SEQUENCE [LARGE SCALE GENOMIC DNA]</scope>
    <source>
        <strain evidence="2 3">CCFEE 5935</strain>
    </source>
</reference>
<protein>
    <submittedName>
        <fullName evidence="2">Uncharacterized protein</fullName>
    </submittedName>
</protein>
<dbReference type="EMBL" id="JAVRRT010000019">
    <property type="protein sequence ID" value="KAK5164576.1"/>
    <property type="molecule type" value="Genomic_DNA"/>
</dbReference>
<accession>A0AAV9NXH6</accession>
<feature type="region of interest" description="Disordered" evidence="1">
    <location>
        <begin position="703"/>
        <end position="733"/>
    </location>
</feature>
<dbReference type="PANTHER" id="PTHR11440">
    <property type="entry name" value="LECITHIN-CHOLESTEROL ACYLTRANSFERASE-RELATED"/>
    <property type="match status" value="1"/>
</dbReference>
<feature type="compositionally biased region" description="Low complexity" evidence="1">
    <location>
        <begin position="237"/>
        <end position="246"/>
    </location>
</feature>
<feature type="compositionally biased region" description="Polar residues" evidence="1">
    <location>
        <begin position="374"/>
        <end position="402"/>
    </location>
</feature>
<evidence type="ECO:0000313" key="2">
    <source>
        <dbReference type="EMBL" id="KAK5164576.1"/>
    </source>
</evidence>
<sequence>MGEAQDDSKGQRQDGGQERGLKLDLTPALASINYNSIVAAQERGVSSDDETPPADAPDIPIEDARTAIGVSISREQTRLTSPQTPAVEKAAVIERAGDFFSTDGAQGTLFEEPEEDEDIEESKEPSEPVEQQQPPARAEEEVPSRIELPERSPRRTPVQLPSPWRVDSKARWQTGGKGRAGLFDGIFNRRRASSGPDAPEGWQKSLMSSLPSMPKGFSLPSPFAATHDGGSNDSQTRPRPSGSPSPHRSDTSPAIRQRSYSDRRVPPSGTPTPRGSESTPTATPRAKSPQPRNYDDRTPARLLRRSTSDHSLSTLRTLSVVESLGDDSRFEDVSAQVNSRIKAIKDSWQDSSIKLPNLSNFTPDFMRDRAGSLNKRNSLALPSNNTSQGSSRDLSQASNQRQPVDPMTRQPYTSAKAAASDVTAGRAASHPHFTNALEQLEGDVVVLGGYRGSILRSAEPPNRQVWVPVKVGLNLRKVNLEVGFEEGDDARASESVIAGGMLTHIGPVDIARRLFKRLRNCQNARTGKLRVHDYGYDWRLDPAYLSSELIKFLEGLPCNKRLTPRDRRGATVIAHSLGGLITRHAVNQRPELFKGVIYAGVPNTCVNILGPMRNGDEVLLSDRVLTAQVNFSIRTSFALLPLDGNCFFDKNTKERYHVDFFDPQTWVDYRLSPCVARPLPPLVAPPKPGGITGYVSSMASALPSIPGRARKPSLRSKDQADPSTTTPGTAGLELMAPDTADSKGNVAHGNIDRNNSDAVASPRTAVTLPHEKAMAYLTRTLASVKKFKQELDFIPAHAEGNKYPPNAVIYGKSTPTVYGAKVDGREGIKHADAYDELAFASGDGVVLARAAMVPPGYKVARGGVVSSERGHVTLLSDLEAVGRCLEAVQGARRRGLGLST</sequence>
<feature type="compositionally biased region" description="Acidic residues" evidence="1">
    <location>
        <begin position="111"/>
        <end position="121"/>
    </location>
</feature>
<feature type="compositionally biased region" description="Basic and acidic residues" evidence="1">
    <location>
        <begin position="137"/>
        <end position="153"/>
    </location>
</feature>
<feature type="region of interest" description="Disordered" evidence="1">
    <location>
        <begin position="374"/>
        <end position="426"/>
    </location>
</feature>
<feature type="region of interest" description="Disordered" evidence="1">
    <location>
        <begin position="41"/>
        <end position="65"/>
    </location>
</feature>
<dbReference type="SUPFAM" id="SSF53474">
    <property type="entry name" value="alpha/beta-Hydrolases"/>
    <property type="match status" value="1"/>
</dbReference>
<gene>
    <name evidence="2" type="ORF">LTR77_009782</name>
</gene>
<comment type="caution">
    <text evidence="2">The sequence shown here is derived from an EMBL/GenBank/DDBJ whole genome shotgun (WGS) entry which is preliminary data.</text>
</comment>
<organism evidence="2 3">
    <name type="scientific">Saxophila tyrrhenica</name>
    <dbReference type="NCBI Taxonomy" id="1690608"/>
    <lineage>
        <taxon>Eukaryota</taxon>
        <taxon>Fungi</taxon>
        <taxon>Dikarya</taxon>
        <taxon>Ascomycota</taxon>
        <taxon>Pezizomycotina</taxon>
        <taxon>Dothideomycetes</taxon>
        <taxon>Dothideomycetidae</taxon>
        <taxon>Mycosphaerellales</taxon>
        <taxon>Extremaceae</taxon>
        <taxon>Saxophila</taxon>
    </lineage>
</organism>
<feature type="region of interest" description="Disordered" evidence="1">
    <location>
        <begin position="1"/>
        <end position="24"/>
    </location>
</feature>
<dbReference type="AlphaFoldDB" id="A0AAV9NXH6"/>
<feature type="region of interest" description="Disordered" evidence="1">
    <location>
        <begin position="97"/>
        <end position="311"/>
    </location>
</feature>
<feature type="compositionally biased region" description="Basic and acidic residues" evidence="1">
    <location>
        <begin position="1"/>
        <end position="22"/>
    </location>
</feature>
<dbReference type="Proteomes" id="UP001337655">
    <property type="component" value="Unassembled WGS sequence"/>
</dbReference>
<dbReference type="RefSeq" id="XP_064654824.1">
    <property type="nucleotide sequence ID" value="XM_064807008.1"/>
</dbReference>